<keyword evidence="1" id="KW-0677">Repeat</keyword>
<dbReference type="Pfam" id="PF01344">
    <property type="entry name" value="Kelch_1"/>
    <property type="match status" value="1"/>
</dbReference>
<evidence type="ECO:0000313" key="4">
    <source>
        <dbReference type="EMBL" id="KAL1867548.1"/>
    </source>
</evidence>
<evidence type="ECO:0000256" key="2">
    <source>
        <dbReference type="ARBA" id="ARBA00023004"/>
    </source>
</evidence>
<dbReference type="InterPro" id="IPR006652">
    <property type="entry name" value="Kelch_1"/>
</dbReference>
<evidence type="ECO:0000256" key="1">
    <source>
        <dbReference type="ARBA" id="ARBA00022737"/>
    </source>
</evidence>
<proteinExistence type="predicted"/>
<keyword evidence="5" id="KW-1185">Reference proteome</keyword>
<dbReference type="PANTHER" id="PTHR47435:SF4">
    <property type="entry name" value="KELCH REPEAT PROTEIN (AFU_ORTHOLOGUE AFUA_5G12780)"/>
    <property type="match status" value="1"/>
</dbReference>
<reference evidence="4 5" key="1">
    <citation type="journal article" date="2024" name="Commun. Biol.">
        <title>Comparative genomic analysis of thermophilic fungi reveals convergent evolutionary adaptations and gene losses.</title>
        <authorList>
            <person name="Steindorff A.S."/>
            <person name="Aguilar-Pontes M.V."/>
            <person name="Robinson A.J."/>
            <person name="Andreopoulos B."/>
            <person name="LaButti K."/>
            <person name="Kuo A."/>
            <person name="Mondo S."/>
            <person name="Riley R."/>
            <person name="Otillar R."/>
            <person name="Haridas S."/>
            <person name="Lipzen A."/>
            <person name="Grimwood J."/>
            <person name="Schmutz J."/>
            <person name="Clum A."/>
            <person name="Reid I.D."/>
            <person name="Moisan M.C."/>
            <person name="Butler G."/>
            <person name="Nguyen T.T.M."/>
            <person name="Dewar K."/>
            <person name="Conant G."/>
            <person name="Drula E."/>
            <person name="Henrissat B."/>
            <person name="Hansel C."/>
            <person name="Singer S."/>
            <person name="Hutchinson M.I."/>
            <person name="de Vries R.P."/>
            <person name="Natvig D.O."/>
            <person name="Powell A.J."/>
            <person name="Tsang A."/>
            <person name="Grigoriev I.V."/>
        </authorList>
    </citation>
    <scope>NUCLEOTIDE SEQUENCE [LARGE SCALE GENOMIC DNA]</scope>
    <source>
        <strain evidence="4 5">ATCC 24622</strain>
    </source>
</reference>
<sequence>MDSFGALKRRATDIIKALPESLPSLPARKHRQGASLKGTWERISVPPLPRSSHSIDVVAGTAYIFGGELNPRQPVDNDVHAVTLPVSSAPADYYAIKARSENTASGIAREGKAAEGDDVPAPRVGHATAVLGSRIFLFGGRGGPDMQPLEERGRVWIFDTRTHVWSHLDPALPAVPPGTLAGDEGEPTPRYPEARSYHAATATDKPSTSGGSSGHRRKMSSLGDGAPIKPLSRSESWRQWVMGDADEIGTPQHPIVGNVAANATDPDSEGFGTFIIHGGCLANGRASDTWAFDVRSRVWKELPRAPGKARGGTAICISKSRLYRFGGFNGESEEGGQLDMLDLGVDTFDDQRVNDGEVVLTARGPWRSLVQFRDIDYSASGDDETTPEAEAAAAAAAAAGTADANAATPLTQTMQAPGDVWPGPRSVAALEALNVGGGREYLVLALGERQPSNAGHAAAGLFWDDVWVFQVPPKGMSAASVRDAVLQAVGKDSGEGRWVKVNVRPYGDGTDIEDPSAAGPGPRGWIASAAVGDVEENALVIWGGLDATNNRLGDGWILRLD</sequence>
<name>A0ABR3WVE3_9PEZI</name>
<dbReference type="Gene3D" id="2.120.10.80">
    <property type="entry name" value="Kelch-type beta propeller"/>
    <property type="match status" value="2"/>
</dbReference>
<feature type="region of interest" description="Disordered" evidence="3">
    <location>
        <begin position="169"/>
        <end position="234"/>
    </location>
</feature>
<evidence type="ECO:0000256" key="3">
    <source>
        <dbReference type="SAM" id="MobiDB-lite"/>
    </source>
</evidence>
<keyword evidence="2" id="KW-0408">Iron</keyword>
<organism evidence="4 5">
    <name type="scientific">Phialemonium thermophilum</name>
    <dbReference type="NCBI Taxonomy" id="223376"/>
    <lineage>
        <taxon>Eukaryota</taxon>
        <taxon>Fungi</taxon>
        <taxon>Dikarya</taxon>
        <taxon>Ascomycota</taxon>
        <taxon>Pezizomycotina</taxon>
        <taxon>Sordariomycetes</taxon>
        <taxon>Sordariomycetidae</taxon>
        <taxon>Cephalothecales</taxon>
        <taxon>Cephalothecaceae</taxon>
        <taxon>Phialemonium</taxon>
    </lineage>
</organism>
<evidence type="ECO:0000313" key="5">
    <source>
        <dbReference type="Proteomes" id="UP001586593"/>
    </source>
</evidence>
<accession>A0ABR3WVE3</accession>
<comment type="caution">
    <text evidence="4">The sequence shown here is derived from an EMBL/GenBank/DDBJ whole genome shotgun (WGS) entry which is preliminary data.</text>
</comment>
<dbReference type="Proteomes" id="UP001586593">
    <property type="component" value="Unassembled WGS sequence"/>
</dbReference>
<protein>
    <submittedName>
        <fullName evidence="4">Uncharacterized protein</fullName>
    </submittedName>
</protein>
<dbReference type="PANTHER" id="PTHR47435">
    <property type="entry name" value="KELCH REPEAT PROTEIN (AFU_ORTHOLOGUE AFUA_5G12780)"/>
    <property type="match status" value="1"/>
</dbReference>
<dbReference type="InterPro" id="IPR015915">
    <property type="entry name" value="Kelch-typ_b-propeller"/>
</dbReference>
<gene>
    <name evidence="4" type="ORF">VTK73DRAFT_4100</name>
</gene>
<dbReference type="SUPFAM" id="SSF117281">
    <property type="entry name" value="Kelch motif"/>
    <property type="match status" value="1"/>
</dbReference>
<dbReference type="EMBL" id="JAZHXJ010000237">
    <property type="protein sequence ID" value="KAL1867548.1"/>
    <property type="molecule type" value="Genomic_DNA"/>
</dbReference>